<proteinExistence type="predicted"/>
<reference evidence="1 2" key="1">
    <citation type="journal article" date="2013" name="Int. J. Syst. Evol. Microbiol.">
        <title>Sphingomonas kyungheensis sp. nov., a bacterium with ginsenoside-converting activity isolated from soil of a ginseng field.</title>
        <authorList>
            <person name="Son H.M."/>
            <person name="Yang J.E."/>
            <person name="Park Y."/>
            <person name="Han C.K."/>
            <person name="Kim S.G."/>
            <person name="Kook M."/>
            <person name="Yi T.H."/>
        </authorList>
    </citation>
    <scope>NUCLEOTIDE SEQUENCE [LARGE SCALE GENOMIC DNA]</scope>
    <source>
        <strain evidence="1 2">LMG 26582</strain>
    </source>
</reference>
<dbReference type="Proteomes" id="UP001367771">
    <property type="component" value="Unassembled WGS sequence"/>
</dbReference>
<gene>
    <name evidence="1" type="ORF">V8201_05175</name>
</gene>
<accession>A0ABU8H0J5</accession>
<dbReference type="Pfam" id="PF09957">
    <property type="entry name" value="VapB_antitoxin"/>
    <property type="match status" value="1"/>
</dbReference>
<organism evidence="1 2">
    <name type="scientific">Sphingomonas kyungheensis</name>
    <dbReference type="NCBI Taxonomy" id="1069987"/>
    <lineage>
        <taxon>Bacteria</taxon>
        <taxon>Pseudomonadati</taxon>
        <taxon>Pseudomonadota</taxon>
        <taxon>Alphaproteobacteria</taxon>
        <taxon>Sphingomonadales</taxon>
        <taxon>Sphingomonadaceae</taxon>
        <taxon>Sphingomonas</taxon>
    </lineage>
</organism>
<protein>
    <submittedName>
        <fullName evidence="1">Type II toxin-antitoxin system VapB family antitoxin</fullName>
    </submittedName>
</protein>
<evidence type="ECO:0000313" key="2">
    <source>
        <dbReference type="Proteomes" id="UP001367771"/>
    </source>
</evidence>
<keyword evidence="2" id="KW-1185">Reference proteome</keyword>
<name>A0ABU8H0J5_9SPHN</name>
<comment type="caution">
    <text evidence="1">The sequence shown here is derived from an EMBL/GenBank/DDBJ whole genome shotgun (WGS) entry which is preliminary data.</text>
</comment>
<dbReference type="EMBL" id="JBBBDM010000002">
    <property type="protein sequence ID" value="MEI5686469.1"/>
    <property type="molecule type" value="Genomic_DNA"/>
</dbReference>
<dbReference type="RefSeq" id="WP_271300342.1">
    <property type="nucleotide sequence ID" value="NZ_JBBBDM010000002.1"/>
</dbReference>
<sequence length="67" mass="7478">MYVQIDDALVTEAMQVANATTAEQAVSYALREYLRVKRQLAALDALQGLGWEGDLDDMRTSKYIPAK</sequence>
<evidence type="ECO:0000313" key="1">
    <source>
        <dbReference type="EMBL" id="MEI5686469.1"/>
    </source>
</evidence>
<dbReference type="InterPro" id="IPR019239">
    <property type="entry name" value="VapB_antitoxin"/>
</dbReference>